<organism evidence="8 9">
    <name type="scientific">Iodidimonas nitroreducens</name>
    <dbReference type="NCBI Taxonomy" id="1236968"/>
    <lineage>
        <taxon>Bacteria</taxon>
        <taxon>Pseudomonadati</taxon>
        <taxon>Pseudomonadota</taxon>
        <taxon>Alphaproteobacteria</taxon>
        <taxon>Iodidimonadales</taxon>
        <taxon>Iodidimonadaceae</taxon>
        <taxon>Iodidimonas</taxon>
    </lineage>
</organism>
<dbReference type="SUPFAM" id="SSF53187">
    <property type="entry name" value="Zn-dependent exopeptidases"/>
    <property type="match status" value="1"/>
</dbReference>
<dbReference type="Pfam" id="PF00883">
    <property type="entry name" value="Peptidase_M17"/>
    <property type="match status" value="1"/>
</dbReference>
<keyword evidence="2" id="KW-0031">Aminopeptidase</keyword>
<feature type="domain" description="Cytosol aminopeptidase" evidence="6">
    <location>
        <begin position="181"/>
        <end position="262"/>
    </location>
</feature>
<dbReference type="EMBL" id="BKCN01000002">
    <property type="protein sequence ID" value="GER02892.1"/>
    <property type="molecule type" value="Genomic_DNA"/>
</dbReference>
<dbReference type="InterPro" id="IPR008283">
    <property type="entry name" value="Peptidase_M17_N"/>
</dbReference>
<keyword evidence="5" id="KW-0464">Manganese</keyword>
<protein>
    <recommendedName>
        <fullName evidence="10">Leucyl aminopeptidase</fullName>
    </recommendedName>
</protein>
<evidence type="ECO:0000256" key="4">
    <source>
        <dbReference type="ARBA" id="ARBA00022801"/>
    </source>
</evidence>
<comment type="caution">
    <text evidence="8">The sequence shown here is derived from an EMBL/GenBank/DDBJ whole genome shotgun (WGS) entry which is preliminary data.</text>
</comment>
<comment type="similarity">
    <text evidence="1">Belongs to the peptidase M17 family.</text>
</comment>
<feature type="domain" description="Peptidase M17 leucyl aminopeptidase N-terminal" evidence="7">
    <location>
        <begin position="18"/>
        <end position="143"/>
    </location>
</feature>
<dbReference type="GO" id="GO:0005737">
    <property type="term" value="C:cytoplasm"/>
    <property type="evidence" value="ECO:0007669"/>
    <property type="project" value="InterPro"/>
</dbReference>
<evidence type="ECO:0008006" key="10">
    <source>
        <dbReference type="Google" id="ProtNLM"/>
    </source>
</evidence>
<keyword evidence="9" id="KW-1185">Reference proteome</keyword>
<dbReference type="Pfam" id="PF02789">
    <property type="entry name" value="Peptidase_M17_N"/>
    <property type="match status" value="1"/>
</dbReference>
<evidence type="ECO:0000313" key="8">
    <source>
        <dbReference type="EMBL" id="GER02892.1"/>
    </source>
</evidence>
<evidence type="ECO:0000259" key="6">
    <source>
        <dbReference type="Pfam" id="PF00883"/>
    </source>
</evidence>
<accession>A0A5A7N3N5</accession>
<name>A0A5A7N3N5_9PROT</name>
<dbReference type="GO" id="GO:0030145">
    <property type="term" value="F:manganese ion binding"/>
    <property type="evidence" value="ECO:0007669"/>
    <property type="project" value="InterPro"/>
</dbReference>
<evidence type="ECO:0000256" key="1">
    <source>
        <dbReference type="ARBA" id="ARBA00009528"/>
    </source>
</evidence>
<dbReference type="PANTHER" id="PTHR11963">
    <property type="entry name" value="LEUCINE AMINOPEPTIDASE-RELATED"/>
    <property type="match status" value="1"/>
</dbReference>
<dbReference type="AlphaFoldDB" id="A0A5A7N3N5"/>
<dbReference type="Proteomes" id="UP000324996">
    <property type="component" value="Unassembled WGS sequence"/>
</dbReference>
<dbReference type="SUPFAM" id="SSF52949">
    <property type="entry name" value="Macro domain-like"/>
    <property type="match status" value="1"/>
</dbReference>
<reference evidence="8 9" key="1">
    <citation type="submission" date="2019-09" db="EMBL/GenBank/DDBJ databases">
        <title>NBRP : Genome information of microbial organism related human and environment.</title>
        <authorList>
            <person name="Hattori M."/>
            <person name="Oshima K."/>
            <person name="Inaba H."/>
            <person name="Suda W."/>
            <person name="Sakamoto M."/>
            <person name="Iino T."/>
            <person name="Kitahara M."/>
            <person name="Oshida Y."/>
            <person name="Iida T."/>
            <person name="Kudo T."/>
            <person name="Itoh T."/>
            <person name="Ohkuma M."/>
        </authorList>
    </citation>
    <scope>NUCLEOTIDE SEQUENCE [LARGE SCALE GENOMIC DNA]</scope>
    <source>
        <strain evidence="8 9">Q-1</strain>
    </source>
</reference>
<evidence type="ECO:0000256" key="5">
    <source>
        <dbReference type="ARBA" id="ARBA00023211"/>
    </source>
</evidence>
<evidence type="ECO:0000256" key="3">
    <source>
        <dbReference type="ARBA" id="ARBA00022670"/>
    </source>
</evidence>
<dbReference type="PANTHER" id="PTHR11963:SF23">
    <property type="entry name" value="CYTOSOL AMINOPEPTIDASE"/>
    <property type="match status" value="1"/>
</dbReference>
<keyword evidence="3" id="KW-0645">Protease</keyword>
<sequence length="262" mass="28084">MKLSFSEAKDPKSGVLVLLADKDAIQNPHVRRLDDATGGAISKAIKSSRWGGQATDILDLLAPSGIDASRIILAGLGDVKTLKVTDFERLGGRLAKYLQSAGDPLATILLDNTGADLPLAEQACALATGAMLRSYRFDKYRTKEPKSKKPTLKELVIASAEHKKAQSLFSVENAVLSGVFLTRDLVSEPANILYPESFAKIAQSLGDDGIEVEVLNEKEMRKLGMNALLGVGQGSDRESRLVVMRWNGGDPADQPSLLLAKG</sequence>
<gene>
    <name evidence="8" type="ORF">JCM17846_05740</name>
</gene>
<evidence type="ECO:0000313" key="9">
    <source>
        <dbReference type="Proteomes" id="UP000324996"/>
    </source>
</evidence>
<dbReference type="InterPro" id="IPR011356">
    <property type="entry name" value="Leucine_aapep/pepB"/>
</dbReference>
<dbReference type="Gene3D" id="3.40.220.10">
    <property type="entry name" value="Leucine Aminopeptidase, subunit E, domain 1"/>
    <property type="match status" value="1"/>
</dbReference>
<dbReference type="GO" id="GO:0070006">
    <property type="term" value="F:metalloaminopeptidase activity"/>
    <property type="evidence" value="ECO:0007669"/>
    <property type="project" value="InterPro"/>
</dbReference>
<evidence type="ECO:0000256" key="2">
    <source>
        <dbReference type="ARBA" id="ARBA00022438"/>
    </source>
</evidence>
<dbReference type="GO" id="GO:0006508">
    <property type="term" value="P:proteolysis"/>
    <property type="evidence" value="ECO:0007669"/>
    <property type="project" value="UniProtKB-KW"/>
</dbReference>
<proteinExistence type="inferred from homology"/>
<evidence type="ECO:0000259" key="7">
    <source>
        <dbReference type="Pfam" id="PF02789"/>
    </source>
</evidence>
<dbReference type="InterPro" id="IPR043472">
    <property type="entry name" value="Macro_dom-like"/>
</dbReference>
<dbReference type="InterPro" id="IPR000819">
    <property type="entry name" value="Peptidase_M17_C"/>
</dbReference>
<dbReference type="Gene3D" id="3.40.630.10">
    <property type="entry name" value="Zn peptidases"/>
    <property type="match status" value="1"/>
</dbReference>
<keyword evidence="4" id="KW-0378">Hydrolase</keyword>